<feature type="transmembrane region" description="Helical" evidence="7">
    <location>
        <begin position="714"/>
        <end position="739"/>
    </location>
</feature>
<evidence type="ECO:0000313" key="11">
    <source>
        <dbReference type="Proteomes" id="UP001499854"/>
    </source>
</evidence>
<dbReference type="InterPro" id="IPR003838">
    <property type="entry name" value="ABC3_permease_C"/>
</dbReference>
<name>A0ABN2R878_9ACTN</name>
<evidence type="ECO:0000256" key="5">
    <source>
        <dbReference type="ARBA" id="ARBA00023136"/>
    </source>
</evidence>
<protein>
    <recommendedName>
        <fullName evidence="12">ABC3 transporter permease protein domain-containing protein</fullName>
    </recommendedName>
</protein>
<keyword evidence="3 7" id="KW-0812">Transmembrane</keyword>
<dbReference type="RefSeq" id="WP_344656976.1">
    <property type="nucleotide sequence ID" value="NZ_BAAAQM010000010.1"/>
</dbReference>
<dbReference type="PANTHER" id="PTHR30572">
    <property type="entry name" value="MEMBRANE COMPONENT OF TRANSPORTER-RELATED"/>
    <property type="match status" value="1"/>
</dbReference>
<keyword evidence="5 7" id="KW-0472">Membrane</keyword>
<feature type="transmembrane region" description="Helical" evidence="7">
    <location>
        <begin position="353"/>
        <end position="376"/>
    </location>
</feature>
<dbReference type="Proteomes" id="UP001499854">
    <property type="component" value="Unassembled WGS sequence"/>
</dbReference>
<feature type="transmembrane region" description="Helical" evidence="7">
    <location>
        <begin position="429"/>
        <end position="452"/>
    </location>
</feature>
<evidence type="ECO:0008006" key="12">
    <source>
        <dbReference type="Google" id="ProtNLM"/>
    </source>
</evidence>
<feature type="domain" description="ABC3 transporter permease C-terminal" evidence="8">
    <location>
        <begin position="673"/>
        <end position="790"/>
    </location>
</feature>
<dbReference type="Pfam" id="PF02687">
    <property type="entry name" value="FtsX"/>
    <property type="match status" value="2"/>
</dbReference>
<evidence type="ECO:0000256" key="4">
    <source>
        <dbReference type="ARBA" id="ARBA00022989"/>
    </source>
</evidence>
<comment type="caution">
    <text evidence="10">The sequence shown here is derived from an EMBL/GenBank/DDBJ whole genome shotgun (WGS) entry which is preliminary data.</text>
</comment>
<gene>
    <name evidence="10" type="ORF">GCM10009838_23310</name>
</gene>
<dbReference type="InterPro" id="IPR050250">
    <property type="entry name" value="Macrolide_Exporter_MacB"/>
</dbReference>
<dbReference type="Pfam" id="PF12704">
    <property type="entry name" value="MacB_PCD"/>
    <property type="match status" value="1"/>
</dbReference>
<dbReference type="PANTHER" id="PTHR30572:SF4">
    <property type="entry name" value="ABC TRANSPORTER PERMEASE YTRF"/>
    <property type="match status" value="1"/>
</dbReference>
<evidence type="ECO:0000256" key="1">
    <source>
        <dbReference type="ARBA" id="ARBA00004651"/>
    </source>
</evidence>
<feature type="transmembrane region" description="Helical" evidence="7">
    <location>
        <begin position="763"/>
        <end position="785"/>
    </location>
</feature>
<dbReference type="InterPro" id="IPR025857">
    <property type="entry name" value="MacB_PCD"/>
</dbReference>
<comment type="subcellular location">
    <subcellularLocation>
        <location evidence="1">Cell membrane</location>
        <topology evidence="1">Multi-pass membrane protein</topology>
    </subcellularLocation>
</comment>
<comment type="similarity">
    <text evidence="6">Belongs to the ABC-4 integral membrane protein family.</text>
</comment>
<feature type="domain" description="MacB-like periplasmic core" evidence="9">
    <location>
        <begin position="429"/>
        <end position="634"/>
    </location>
</feature>
<evidence type="ECO:0000256" key="2">
    <source>
        <dbReference type="ARBA" id="ARBA00022475"/>
    </source>
</evidence>
<keyword evidence="4 7" id="KW-1133">Transmembrane helix</keyword>
<keyword evidence="2" id="KW-1003">Cell membrane</keyword>
<evidence type="ECO:0000256" key="6">
    <source>
        <dbReference type="ARBA" id="ARBA00038076"/>
    </source>
</evidence>
<evidence type="ECO:0000256" key="7">
    <source>
        <dbReference type="SAM" id="Phobius"/>
    </source>
</evidence>
<feature type="transmembrane region" description="Helical" evidence="7">
    <location>
        <begin position="259"/>
        <end position="288"/>
    </location>
</feature>
<accession>A0ABN2R878</accession>
<feature type="transmembrane region" description="Helical" evidence="7">
    <location>
        <begin position="20"/>
        <end position="43"/>
    </location>
</feature>
<feature type="transmembrane region" description="Helical" evidence="7">
    <location>
        <begin position="661"/>
        <end position="686"/>
    </location>
</feature>
<reference evidence="10 11" key="1">
    <citation type="journal article" date="2019" name="Int. J. Syst. Evol. Microbiol.">
        <title>The Global Catalogue of Microorganisms (GCM) 10K type strain sequencing project: providing services to taxonomists for standard genome sequencing and annotation.</title>
        <authorList>
            <consortium name="The Broad Institute Genomics Platform"/>
            <consortium name="The Broad Institute Genome Sequencing Center for Infectious Disease"/>
            <person name="Wu L."/>
            <person name="Ma J."/>
        </authorList>
    </citation>
    <scope>NUCLEOTIDE SEQUENCE [LARGE SCALE GENOMIC DNA]</scope>
    <source>
        <strain evidence="10 11">JCM 16013</strain>
    </source>
</reference>
<feature type="domain" description="ABC3 transporter permease C-terminal" evidence="8">
    <location>
        <begin position="265"/>
        <end position="377"/>
    </location>
</feature>
<keyword evidence="11" id="KW-1185">Reference proteome</keyword>
<organism evidence="10 11">
    <name type="scientific">Catenulispora subtropica</name>
    <dbReference type="NCBI Taxonomy" id="450798"/>
    <lineage>
        <taxon>Bacteria</taxon>
        <taxon>Bacillati</taxon>
        <taxon>Actinomycetota</taxon>
        <taxon>Actinomycetes</taxon>
        <taxon>Catenulisporales</taxon>
        <taxon>Catenulisporaceae</taxon>
        <taxon>Catenulispora</taxon>
    </lineage>
</organism>
<proteinExistence type="inferred from homology"/>
<evidence type="ECO:0000256" key="3">
    <source>
        <dbReference type="ARBA" id="ARBA00022692"/>
    </source>
</evidence>
<feature type="transmembrane region" description="Helical" evidence="7">
    <location>
        <begin position="309"/>
        <end position="333"/>
    </location>
</feature>
<evidence type="ECO:0000259" key="8">
    <source>
        <dbReference type="Pfam" id="PF02687"/>
    </source>
</evidence>
<dbReference type="EMBL" id="BAAAQM010000010">
    <property type="protein sequence ID" value="GAA1965171.1"/>
    <property type="molecule type" value="Genomic_DNA"/>
</dbReference>
<evidence type="ECO:0000313" key="10">
    <source>
        <dbReference type="EMBL" id="GAA1965171.1"/>
    </source>
</evidence>
<evidence type="ECO:0000259" key="9">
    <source>
        <dbReference type="Pfam" id="PF12704"/>
    </source>
</evidence>
<sequence>MSALGKVVRSGVGRRRVQTFVMVLTTLTAVMSSVLSLGLLTAVQAPFEHAFNTRNGAHLAVQFDGSKVTAAQAVATAHAAGVIEASGPYPIAAALETTVGTDCPKTAWAGRDNHPVTVTTRPDLGSTSGMDQLVLTHGSWPTSPDEIALPANNYADACFGSSVVFSSLPGKPSFKVVGFADSVTNSATGFATADGFARLTAAGARTDEQMLYRFAKAGSDADIATDKQAVAAAVPAGAVEAGQSYLTAEQEATGNAKAFVPFLIAFGILGLVLSVLIIAIVVSGAVASGIRRIGILKSLGFTPSLVARAYTAQAMIPATLGVVLGTIFGNLLAGPILNGASKQLGAADAAIPSWISAVVSIGTLILVGVTASIPALRAGRMPAVRALVVGRAPKAGRGQAAQRLASRLPLPRAVSLGLAQPFAKPARTALVGATVLLGTIGATFAVGLGTAFSKYQDTAMSSGFNVASNIVIPTADVNTPWGLYGPNDPRHAYLDAEKVAAALAKVPGTKAAFGWGESGATMIGAPIGGEPPVLYTVSGDFSWTNMELLSGRWYSAPGEVVVGDKLASAVGIHVGDDFTVVQQNKQLSLKVVGINFDTHGTDYSAMTDAATFTAAGLTPHIDQFNVELASNVDGTDWSTSAAAALTPLNASVQSNSSDKNLVVIIMGALVATLTLMLTAVAALGVLSMVVQDTRERVHDLGIFKALGMTPKQTIAMVLTSVTLTGLVAGLIGVPIGVAVEKATQTPMGKAIGRHLPPSVTHTYTAGLLIPLLAGGIVIALLGALLPASWAARTRTATALRTE</sequence>